<evidence type="ECO:0000313" key="3">
    <source>
        <dbReference type="Proteomes" id="UP000029385"/>
    </source>
</evidence>
<evidence type="ECO:0000313" key="2">
    <source>
        <dbReference type="EMBL" id="KFN45048.1"/>
    </source>
</evidence>
<feature type="domain" description="AB hydrolase-1" evidence="1">
    <location>
        <begin position="4"/>
        <end position="206"/>
    </location>
</feature>
<sequence>MNALLVHGAGGGGWEWQIWRRVFIAQGFRVSAPDLQPVSAGLEATTLQDYAVQVREAVLALPSPRVLVGASLGGLLVAMNAGLADALILINPLPPAPWHSRLPVRAPYPARIPWRSGASLAGTRRSLFDADEAACLFAFRHWRDESGAVMNAALAGIAIEKPSCPVGIIVSGRDEDVPAELSRELAQAFAATTIFLPEASHVGPLLGRQAADAAQQTVGLLNECIQRRSN</sequence>
<dbReference type="SUPFAM" id="SSF53474">
    <property type="entry name" value="alpha/beta-Hydrolases"/>
    <property type="match status" value="1"/>
</dbReference>
<dbReference type="InterPro" id="IPR000073">
    <property type="entry name" value="AB_hydrolase_1"/>
</dbReference>
<dbReference type="InterPro" id="IPR029058">
    <property type="entry name" value="AB_hydrolase_fold"/>
</dbReference>
<gene>
    <name evidence="2" type="ORF">N789_03235</name>
</gene>
<keyword evidence="3" id="KW-1185">Reference proteome</keyword>
<name>A0A091AXK6_9GAMM</name>
<dbReference type="EMBL" id="AVCI01000001">
    <property type="protein sequence ID" value="KFN45048.1"/>
    <property type="molecule type" value="Genomic_DNA"/>
</dbReference>
<protein>
    <recommendedName>
        <fullName evidence="1">AB hydrolase-1 domain-containing protein</fullName>
    </recommendedName>
</protein>
<dbReference type="eggNOG" id="COG2267">
    <property type="taxonomic scope" value="Bacteria"/>
</dbReference>
<dbReference type="Gene3D" id="3.40.50.1820">
    <property type="entry name" value="alpha/beta hydrolase"/>
    <property type="match status" value="1"/>
</dbReference>
<dbReference type="Pfam" id="PF12697">
    <property type="entry name" value="Abhydrolase_6"/>
    <property type="match status" value="1"/>
</dbReference>
<dbReference type="OrthoDB" id="5983953at2"/>
<dbReference type="AlphaFoldDB" id="A0A091AXK6"/>
<proteinExistence type="predicted"/>
<comment type="caution">
    <text evidence="2">The sequence shown here is derived from an EMBL/GenBank/DDBJ whole genome shotgun (WGS) entry which is preliminary data.</text>
</comment>
<reference evidence="2 3" key="1">
    <citation type="submission" date="2013-09" db="EMBL/GenBank/DDBJ databases">
        <title>Genome sequencing of Arenimonas oryziterrae.</title>
        <authorList>
            <person name="Chen F."/>
            <person name="Wang G."/>
        </authorList>
    </citation>
    <scope>NUCLEOTIDE SEQUENCE [LARGE SCALE GENOMIC DNA]</scope>
    <source>
        <strain evidence="2 3">YC6267</strain>
    </source>
</reference>
<evidence type="ECO:0000259" key="1">
    <source>
        <dbReference type="Pfam" id="PF12697"/>
    </source>
</evidence>
<accession>A0A091AXK6</accession>
<organism evidence="2 3">
    <name type="scientific">Arenimonas oryziterrae DSM 21050 = YC6267</name>
    <dbReference type="NCBI Taxonomy" id="1121015"/>
    <lineage>
        <taxon>Bacteria</taxon>
        <taxon>Pseudomonadati</taxon>
        <taxon>Pseudomonadota</taxon>
        <taxon>Gammaproteobacteria</taxon>
        <taxon>Lysobacterales</taxon>
        <taxon>Lysobacteraceae</taxon>
        <taxon>Arenimonas</taxon>
    </lineage>
</organism>
<dbReference type="RefSeq" id="WP_022969215.1">
    <property type="nucleotide sequence ID" value="NZ_ATVD01000002.1"/>
</dbReference>
<dbReference type="STRING" id="1121015.GCA_000420545_01591"/>
<dbReference type="PATRIC" id="fig|1121015.4.peg.635"/>
<dbReference type="Proteomes" id="UP000029385">
    <property type="component" value="Unassembled WGS sequence"/>
</dbReference>